<keyword evidence="3" id="KW-0804">Transcription</keyword>
<keyword evidence="2 4" id="KW-0238">DNA-binding</keyword>
<proteinExistence type="predicted"/>
<dbReference type="SUPFAM" id="SSF46689">
    <property type="entry name" value="Homeodomain-like"/>
    <property type="match status" value="1"/>
</dbReference>
<dbReference type="InterPro" id="IPR009057">
    <property type="entry name" value="Homeodomain-like_sf"/>
</dbReference>
<sequence>MTKVSAGADKGDIVPECVHCTRGGLTGPGRWPTLLTHKLFISKPAVPARPPSRNPSLTAIASPADARRWTRRKAARPQELVAAALELFVERGFAATRLEDVAAAAGVSKGTVYLYFANKEELFKTVVRENMIPALMKGVDLVDSYEGSTPELLRELLLGWWGLIGATPVAGLTKLIMAESGNFPDIAQFYQNEVIEPGERLFARVLERGAARGEFRPLPANPCTTLFCAPLVYLMIWQRAFSNVSCEPIDPNAFVDQLLHMLLFGVTTGPARDTALPPPSGPFIWERIRDELLAEKAAADARTGTDAT</sequence>
<keyword evidence="7" id="KW-1185">Reference proteome</keyword>
<dbReference type="PANTHER" id="PTHR30055">
    <property type="entry name" value="HTH-TYPE TRANSCRIPTIONAL REGULATOR RUTR"/>
    <property type="match status" value="1"/>
</dbReference>
<dbReference type="PROSITE" id="PS50977">
    <property type="entry name" value="HTH_TETR_2"/>
    <property type="match status" value="1"/>
</dbReference>
<dbReference type="InterPro" id="IPR036271">
    <property type="entry name" value="Tet_transcr_reg_TetR-rel_C_sf"/>
</dbReference>
<keyword evidence="1" id="KW-0805">Transcription regulation</keyword>
<evidence type="ECO:0000313" key="7">
    <source>
        <dbReference type="Proteomes" id="UP000245754"/>
    </source>
</evidence>
<dbReference type="Pfam" id="PF16859">
    <property type="entry name" value="TetR_C_11"/>
    <property type="match status" value="1"/>
</dbReference>
<dbReference type="Gene3D" id="1.10.10.60">
    <property type="entry name" value="Homeodomain-like"/>
    <property type="match status" value="1"/>
</dbReference>
<dbReference type="GO" id="GO:0000976">
    <property type="term" value="F:transcription cis-regulatory region binding"/>
    <property type="evidence" value="ECO:0007669"/>
    <property type="project" value="TreeGrafter"/>
</dbReference>
<comment type="caution">
    <text evidence="6">The sequence shown here is derived from an EMBL/GenBank/DDBJ whole genome shotgun (WGS) entry which is preliminary data.</text>
</comment>
<evidence type="ECO:0000256" key="2">
    <source>
        <dbReference type="ARBA" id="ARBA00023125"/>
    </source>
</evidence>
<dbReference type="InterPro" id="IPR011075">
    <property type="entry name" value="TetR_C"/>
</dbReference>
<dbReference type="Pfam" id="PF00440">
    <property type="entry name" value="TetR_N"/>
    <property type="match status" value="1"/>
</dbReference>
<organism evidence="6 7">
    <name type="scientific">Cupriavidus plantarum</name>
    <dbReference type="NCBI Taxonomy" id="942865"/>
    <lineage>
        <taxon>Bacteria</taxon>
        <taxon>Pseudomonadati</taxon>
        <taxon>Pseudomonadota</taxon>
        <taxon>Betaproteobacteria</taxon>
        <taxon>Burkholderiales</taxon>
        <taxon>Burkholderiaceae</taxon>
        <taxon>Cupriavidus</taxon>
    </lineage>
</organism>
<dbReference type="InterPro" id="IPR050109">
    <property type="entry name" value="HTH-type_TetR-like_transc_reg"/>
</dbReference>
<dbReference type="PRINTS" id="PR00455">
    <property type="entry name" value="HTHTETR"/>
</dbReference>
<evidence type="ECO:0000313" key="6">
    <source>
        <dbReference type="EMBL" id="PWK38280.1"/>
    </source>
</evidence>
<feature type="domain" description="HTH tetR-type" evidence="5">
    <location>
        <begin position="74"/>
        <end position="134"/>
    </location>
</feature>
<evidence type="ECO:0000259" key="5">
    <source>
        <dbReference type="PROSITE" id="PS50977"/>
    </source>
</evidence>
<dbReference type="FunFam" id="1.10.10.60:FF:000141">
    <property type="entry name" value="TetR family transcriptional regulator"/>
    <property type="match status" value="1"/>
</dbReference>
<evidence type="ECO:0000256" key="4">
    <source>
        <dbReference type="PROSITE-ProRule" id="PRU00335"/>
    </source>
</evidence>
<protein>
    <submittedName>
        <fullName evidence="6">TetR family transcriptional regulator</fullName>
    </submittedName>
</protein>
<dbReference type="InterPro" id="IPR001647">
    <property type="entry name" value="HTH_TetR"/>
</dbReference>
<evidence type="ECO:0000256" key="3">
    <source>
        <dbReference type="ARBA" id="ARBA00023163"/>
    </source>
</evidence>
<accession>A0A316FKW4</accession>
<dbReference type="Proteomes" id="UP000245754">
    <property type="component" value="Unassembled WGS sequence"/>
</dbReference>
<evidence type="ECO:0000256" key="1">
    <source>
        <dbReference type="ARBA" id="ARBA00023015"/>
    </source>
</evidence>
<name>A0A316FKW4_9BURK</name>
<dbReference type="PANTHER" id="PTHR30055:SF234">
    <property type="entry name" value="HTH-TYPE TRANSCRIPTIONAL REGULATOR BETI"/>
    <property type="match status" value="1"/>
</dbReference>
<gene>
    <name evidence="6" type="ORF">C7419_1012175</name>
</gene>
<dbReference type="SUPFAM" id="SSF48498">
    <property type="entry name" value="Tetracyclin repressor-like, C-terminal domain"/>
    <property type="match status" value="1"/>
</dbReference>
<reference evidence="6 7" key="1">
    <citation type="submission" date="2018-05" db="EMBL/GenBank/DDBJ databases">
        <title>Genomic Encyclopedia of Type Strains, Phase IV (KMG-V): Genome sequencing to study the core and pangenomes of soil and plant-associated prokaryotes.</title>
        <authorList>
            <person name="Whitman W."/>
        </authorList>
    </citation>
    <scope>NUCLEOTIDE SEQUENCE [LARGE SCALE GENOMIC DNA]</scope>
    <source>
        <strain evidence="6 7">SLV-132</strain>
    </source>
</reference>
<dbReference type="AlphaFoldDB" id="A0A316FKW4"/>
<dbReference type="Gene3D" id="1.10.357.10">
    <property type="entry name" value="Tetracycline Repressor, domain 2"/>
    <property type="match status" value="1"/>
</dbReference>
<dbReference type="EMBL" id="QGGT01000001">
    <property type="protein sequence ID" value="PWK38280.1"/>
    <property type="molecule type" value="Genomic_DNA"/>
</dbReference>
<feature type="DNA-binding region" description="H-T-H motif" evidence="4">
    <location>
        <begin position="97"/>
        <end position="116"/>
    </location>
</feature>
<dbReference type="GO" id="GO:0003700">
    <property type="term" value="F:DNA-binding transcription factor activity"/>
    <property type="evidence" value="ECO:0007669"/>
    <property type="project" value="TreeGrafter"/>
</dbReference>